<dbReference type="STRING" id="1459.AF332_06970"/>
<dbReference type="PATRIC" id="fig|1459.3.peg.1496"/>
<dbReference type="InterPro" id="IPR001387">
    <property type="entry name" value="Cro/C1-type_HTH"/>
</dbReference>
<evidence type="ECO:0000256" key="1">
    <source>
        <dbReference type="ARBA" id="ARBA00023125"/>
    </source>
</evidence>
<organism evidence="3 4">
    <name type="scientific">Sporosarcina globispora</name>
    <name type="common">Bacillus globisporus</name>
    <dbReference type="NCBI Taxonomy" id="1459"/>
    <lineage>
        <taxon>Bacteria</taxon>
        <taxon>Bacillati</taxon>
        <taxon>Bacillota</taxon>
        <taxon>Bacilli</taxon>
        <taxon>Bacillales</taxon>
        <taxon>Caryophanaceae</taxon>
        <taxon>Sporosarcina</taxon>
    </lineage>
</organism>
<evidence type="ECO:0000313" key="4">
    <source>
        <dbReference type="Proteomes" id="UP000037109"/>
    </source>
</evidence>
<reference evidence="4" key="1">
    <citation type="submission" date="2015-07" db="EMBL/GenBank/DDBJ databases">
        <title>Fjat-10036 dsm4.</title>
        <authorList>
            <person name="Liu B."/>
            <person name="Wang J."/>
            <person name="Zhu Y."/>
            <person name="Liu G."/>
            <person name="Chen Q."/>
            <person name="Chen Z."/>
            <person name="Lan J."/>
            <person name="Che J."/>
            <person name="Ge C."/>
            <person name="Shi H."/>
            <person name="Pan Z."/>
            <person name="Liu X."/>
        </authorList>
    </citation>
    <scope>NUCLEOTIDE SEQUENCE [LARGE SCALE GENOMIC DNA]</scope>
    <source>
        <strain evidence="4">DSM 4</strain>
    </source>
</reference>
<dbReference type="Pfam" id="PF13560">
    <property type="entry name" value="HTH_31"/>
    <property type="match status" value="1"/>
</dbReference>
<keyword evidence="4" id="KW-1185">Reference proteome</keyword>
<proteinExistence type="predicted"/>
<protein>
    <submittedName>
        <fullName evidence="3">XRE family transcriptional regulator</fullName>
    </submittedName>
</protein>
<dbReference type="AlphaFoldDB" id="A0A0M0G9K8"/>
<dbReference type="PANTHER" id="PTHR46558">
    <property type="entry name" value="TRACRIPTIONAL REGULATORY PROTEIN-RELATED-RELATED"/>
    <property type="match status" value="1"/>
</dbReference>
<name>A0A0M0G9K8_SPOGL</name>
<dbReference type="GO" id="GO:0003677">
    <property type="term" value="F:DNA binding"/>
    <property type="evidence" value="ECO:0007669"/>
    <property type="project" value="UniProtKB-KW"/>
</dbReference>
<keyword evidence="1" id="KW-0238">DNA-binding</keyword>
<dbReference type="Gene3D" id="1.10.260.40">
    <property type="entry name" value="lambda repressor-like DNA-binding domains"/>
    <property type="match status" value="1"/>
</dbReference>
<dbReference type="RefSeq" id="WP_053433949.1">
    <property type="nucleotide sequence ID" value="NZ_LGUF01000007.1"/>
</dbReference>
<dbReference type="InterPro" id="IPR010982">
    <property type="entry name" value="Lambda_DNA-bd_dom_sf"/>
</dbReference>
<dbReference type="PROSITE" id="PS50943">
    <property type="entry name" value="HTH_CROC1"/>
    <property type="match status" value="1"/>
</dbReference>
<evidence type="ECO:0000313" key="3">
    <source>
        <dbReference type="EMBL" id="KON86585.1"/>
    </source>
</evidence>
<accession>A0A0M0G9K8</accession>
<gene>
    <name evidence="3" type="ORF">AF332_06970</name>
</gene>
<evidence type="ECO:0000259" key="2">
    <source>
        <dbReference type="PROSITE" id="PS50943"/>
    </source>
</evidence>
<dbReference type="OrthoDB" id="2381879at2"/>
<dbReference type="SMART" id="SM00530">
    <property type="entry name" value="HTH_XRE"/>
    <property type="match status" value="1"/>
</dbReference>
<dbReference type="CDD" id="cd00093">
    <property type="entry name" value="HTH_XRE"/>
    <property type="match status" value="1"/>
</dbReference>
<comment type="caution">
    <text evidence="3">The sequence shown here is derived from an EMBL/GenBank/DDBJ whole genome shotgun (WGS) entry which is preliminary data.</text>
</comment>
<feature type="domain" description="HTH cro/C1-type" evidence="2">
    <location>
        <begin position="7"/>
        <end position="59"/>
    </location>
</feature>
<dbReference type="PANTHER" id="PTHR46558:SF13">
    <property type="entry name" value="HTH-TYPE TRANSCRIPTIONAL REGULATOR IMMR"/>
    <property type="match status" value="1"/>
</dbReference>
<dbReference type="SUPFAM" id="SSF47413">
    <property type="entry name" value="lambda repressor-like DNA-binding domains"/>
    <property type="match status" value="1"/>
</dbReference>
<dbReference type="Proteomes" id="UP000037109">
    <property type="component" value="Unassembled WGS sequence"/>
</dbReference>
<dbReference type="EMBL" id="LGUF01000007">
    <property type="protein sequence ID" value="KON86585.1"/>
    <property type="molecule type" value="Genomic_DNA"/>
</dbReference>
<sequence length="87" mass="9572">MTFGAVLKACRERAGLTQEEIAEKLHRSRSCISKIESDRKTLDVSTLIRWADATSAKDVACAIVTGVDPVMIMQQLMPLIGGLLIWI</sequence>